<evidence type="ECO:0000313" key="3">
    <source>
        <dbReference type="EMBL" id="VDR42403.1"/>
    </source>
</evidence>
<organism evidence="3 4">
    <name type="scientific">Mycoplasmopsis caviae</name>
    <dbReference type="NCBI Taxonomy" id="55603"/>
    <lineage>
        <taxon>Bacteria</taxon>
        <taxon>Bacillati</taxon>
        <taxon>Mycoplasmatota</taxon>
        <taxon>Mycoplasmoidales</taxon>
        <taxon>Metamycoplasmataceae</taxon>
        <taxon>Mycoplasmopsis</taxon>
    </lineage>
</organism>
<evidence type="ECO:0000256" key="1">
    <source>
        <dbReference type="SAM" id="Phobius"/>
    </source>
</evidence>
<dbReference type="RefSeq" id="WP_126118589.1">
    <property type="nucleotide sequence ID" value="NZ_CP101806.1"/>
</dbReference>
<name>A0A3P8MFD1_9BACT</name>
<dbReference type="Proteomes" id="UP000280036">
    <property type="component" value="Unassembled WGS sequence"/>
</dbReference>
<keyword evidence="1" id="KW-0812">Transmembrane</keyword>
<dbReference type="EMBL" id="UZVY01000001">
    <property type="protein sequence ID" value="VDR42403.1"/>
    <property type="molecule type" value="Genomic_DNA"/>
</dbReference>
<evidence type="ECO:0000313" key="5">
    <source>
        <dbReference type="Proteomes" id="UP001058569"/>
    </source>
</evidence>
<accession>A0A3P8MFD1</accession>
<evidence type="ECO:0000313" key="4">
    <source>
        <dbReference type="Proteomes" id="UP000280036"/>
    </source>
</evidence>
<reference evidence="3 4" key="1">
    <citation type="submission" date="2018-12" db="EMBL/GenBank/DDBJ databases">
        <authorList>
            <consortium name="Pathogen Informatics"/>
        </authorList>
    </citation>
    <scope>NUCLEOTIDE SEQUENCE [LARGE SCALE GENOMIC DNA]</scope>
    <source>
        <strain evidence="3 4">NCTC10126</strain>
    </source>
</reference>
<dbReference type="NCBIfam" id="NF045844">
    <property type="entry name" value="BC85_0335_fam"/>
    <property type="match status" value="1"/>
</dbReference>
<keyword evidence="5" id="KW-1185">Reference proteome</keyword>
<keyword evidence="1" id="KW-0472">Membrane</keyword>
<dbReference type="AlphaFoldDB" id="A0A3P8MFD1"/>
<reference evidence="2" key="2">
    <citation type="submission" date="2022-07" db="EMBL/GenBank/DDBJ databases">
        <title>Complete genome of Mycoplasma caviae type strain G122.</title>
        <authorList>
            <person name="Spergser J."/>
        </authorList>
    </citation>
    <scope>NUCLEOTIDE SEQUENCE</scope>
    <source>
        <strain evidence="2">G122</strain>
    </source>
</reference>
<gene>
    <name evidence="3" type="ORF">NCTC10126_00926</name>
    <name evidence="2" type="ORF">NPA07_02670</name>
</gene>
<sequence length="244" mass="28092">MISASINLSKEVKIGLVSSAIIFVIIAFVVYMILLAKTRKIRNELSTKEAQRAHEAIIKLRGEELGEFPKELKEFLKSKLDDYDLENLINTIYLNDAKDVLLVGQNLEYPTALFKNKSLAQISLEKKNMDVSLWNRAVLELPQYFSTQPNFIELDQIKSNNQRYKLIFAINSKQTNQELFDTYYSLLEENGMLVVLQNSNTKVGYKVLARHLKISKIIYELSYVKSGFLYIVKPAENKINQQSN</sequence>
<evidence type="ECO:0000313" key="2">
    <source>
        <dbReference type="EMBL" id="UUD35753.1"/>
    </source>
</evidence>
<protein>
    <submittedName>
        <fullName evidence="3">Uncharacterized protein</fullName>
    </submittedName>
</protein>
<dbReference type="EMBL" id="CP101806">
    <property type="protein sequence ID" value="UUD35753.1"/>
    <property type="molecule type" value="Genomic_DNA"/>
</dbReference>
<proteinExistence type="predicted"/>
<keyword evidence="1" id="KW-1133">Transmembrane helix</keyword>
<feature type="transmembrane region" description="Helical" evidence="1">
    <location>
        <begin position="14"/>
        <end position="36"/>
    </location>
</feature>
<dbReference type="OrthoDB" id="401200at2"/>
<dbReference type="Proteomes" id="UP001058569">
    <property type="component" value="Chromosome"/>
</dbReference>